<dbReference type="EMBL" id="UINC01096665">
    <property type="protein sequence ID" value="SVC53732.1"/>
    <property type="molecule type" value="Genomic_DNA"/>
</dbReference>
<dbReference type="AlphaFoldDB" id="A0A382N1T5"/>
<evidence type="ECO:0000313" key="1">
    <source>
        <dbReference type="EMBL" id="SVC53732.1"/>
    </source>
</evidence>
<organism evidence="1">
    <name type="scientific">marine metagenome</name>
    <dbReference type="NCBI Taxonomy" id="408172"/>
    <lineage>
        <taxon>unclassified sequences</taxon>
        <taxon>metagenomes</taxon>
        <taxon>ecological metagenomes</taxon>
    </lineage>
</organism>
<proteinExistence type="predicted"/>
<accession>A0A382N1T5</accession>
<reference evidence="1" key="1">
    <citation type="submission" date="2018-05" db="EMBL/GenBank/DDBJ databases">
        <authorList>
            <person name="Lanie J.A."/>
            <person name="Ng W.-L."/>
            <person name="Kazmierczak K.M."/>
            <person name="Andrzejewski T.M."/>
            <person name="Davidsen T.M."/>
            <person name="Wayne K.J."/>
            <person name="Tettelin H."/>
            <person name="Glass J.I."/>
            <person name="Rusch D."/>
            <person name="Podicherti R."/>
            <person name="Tsui H.-C.T."/>
            <person name="Winkler M.E."/>
        </authorList>
    </citation>
    <scope>NUCLEOTIDE SEQUENCE</scope>
</reference>
<protein>
    <submittedName>
        <fullName evidence="1">Uncharacterized protein</fullName>
    </submittedName>
</protein>
<name>A0A382N1T5_9ZZZZ</name>
<feature type="non-terminal residue" evidence="1">
    <location>
        <position position="44"/>
    </location>
</feature>
<gene>
    <name evidence="1" type="ORF">METZ01_LOCUS306586</name>
</gene>
<sequence>MKHCTRILTLFLFISFAFAQTQLGSDIDGEAAGDWSGQSVSMNS</sequence>